<gene>
    <name evidence="2" type="ORF">FH972_025659</name>
</gene>
<sequence>MATHLPDHLTPPEQQRLFDPAEHKSSPTYTHLPDLSSLSLQEEDSDGTSSTGAVRAAQENMAVTAGTLMSSIHGYLSITVVFTCQKANNREGYDWPRSPPFGHSMTDEISPIFPDRPIRPLPKRKIRSRLSSEAADAISYPPVPSSSSPLFGSPQSQNETSSLHKGSESHILPRDSHDEHTCECGANHGSELDSEEEEGVTRTRSDGYESFENTNNKKKRKIPVSGAGMVLPSEISGSDIDHVSVDSAGISHVDEISSPISYASTGSGIGLSGAGRGRYARQQTRPGPERRPLGASTNALNAYSNGHTNKMKRDWTSTTTHIDHERAEKGIISAAMASAAHRSHNSPASKGQENVSLLQQEHQQASPQGKDFTFECKSNSSNKMGLTRRSASTNTVSGSINSAEDARGFTAQGTQTNPLNNTQNPVIANKRQDRSSNHANQAPPLQAPRRPRRPEQEYAAAARQRQMQQDINNYHHPPRKEDIWICEFCEYEAIWGRPPVALVRQYEVKDRKERKAAEERRRLLEKAKAKGRKNKKGTKGVKTTGVAQPSQPHPYDPQYDSAAPQEHDSQGEEFFDDDDYDAGDPPSGRSMHFEDDDVGYEDDTYSFPPAASGG</sequence>
<feature type="region of interest" description="Disordered" evidence="1">
    <location>
        <begin position="1"/>
        <end position="33"/>
    </location>
</feature>
<feature type="compositionally biased region" description="Low complexity" evidence="1">
    <location>
        <begin position="439"/>
        <end position="448"/>
    </location>
</feature>
<dbReference type="EMBL" id="VIBQ01000062">
    <property type="protein sequence ID" value="KAB8556623.1"/>
    <property type="molecule type" value="Genomic_DNA"/>
</dbReference>
<name>A0A5N6L1M9_9ROSI</name>
<feature type="compositionally biased region" description="Polar residues" evidence="1">
    <location>
        <begin position="345"/>
        <end position="367"/>
    </location>
</feature>
<dbReference type="Proteomes" id="UP000327013">
    <property type="component" value="Unassembled WGS sequence"/>
</dbReference>
<proteinExistence type="predicted"/>
<evidence type="ECO:0000313" key="2">
    <source>
        <dbReference type="EMBL" id="KAB8556623.1"/>
    </source>
</evidence>
<feature type="compositionally biased region" description="Basic residues" evidence="1">
    <location>
        <begin position="529"/>
        <end position="539"/>
    </location>
</feature>
<keyword evidence="3" id="KW-1185">Reference proteome</keyword>
<feature type="region of interest" description="Disordered" evidence="1">
    <location>
        <begin position="336"/>
        <end position="403"/>
    </location>
</feature>
<evidence type="ECO:0000313" key="3">
    <source>
        <dbReference type="Proteomes" id="UP000327013"/>
    </source>
</evidence>
<protein>
    <submittedName>
        <fullName evidence="2">Uncharacterized protein</fullName>
    </submittedName>
</protein>
<feature type="region of interest" description="Disordered" evidence="1">
    <location>
        <begin position="102"/>
        <end position="214"/>
    </location>
</feature>
<comment type="caution">
    <text evidence="2">The sequence shown here is derived from an EMBL/GenBank/DDBJ whole genome shotgun (WGS) entry which is preliminary data.</text>
</comment>
<dbReference type="AlphaFoldDB" id="A0A5N6L1M9"/>
<feature type="region of interest" description="Disordered" evidence="1">
    <location>
        <begin position="526"/>
        <end position="614"/>
    </location>
</feature>
<feature type="region of interest" description="Disordered" evidence="1">
    <location>
        <begin position="430"/>
        <end position="465"/>
    </location>
</feature>
<feature type="compositionally biased region" description="Low complexity" evidence="1">
    <location>
        <begin position="145"/>
        <end position="156"/>
    </location>
</feature>
<feature type="compositionally biased region" description="Polar residues" evidence="1">
    <location>
        <begin position="376"/>
        <end position="402"/>
    </location>
</feature>
<dbReference type="OrthoDB" id="4174342at2759"/>
<feature type="compositionally biased region" description="Gly residues" evidence="1">
    <location>
        <begin position="267"/>
        <end position="276"/>
    </location>
</feature>
<feature type="region of interest" description="Disordered" evidence="1">
    <location>
        <begin position="265"/>
        <end position="312"/>
    </location>
</feature>
<feature type="compositionally biased region" description="Acidic residues" evidence="1">
    <location>
        <begin position="594"/>
        <end position="604"/>
    </location>
</feature>
<feature type="compositionally biased region" description="Basic and acidic residues" evidence="1">
    <location>
        <begin position="165"/>
        <end position="182"/>
    </location>
</feature>
<accession>A0A5N6L1M9</accession>
<feature type="compositionally biased region" description="Acidic residues" evidence="1">
    <location>
        <begin position="571"/>
        <end position="582"/>
    </location>
</feature>
<reference evidence="2 3" key="1">
    <citation type="submission" date="2019-06" db="EMBL/GenBank/DDBJ databases">
        <title>A chromosomal-level reference genome of Carpinus fangiana (Coryloideae, Betulaceae).</title>
        <authorList>
            <person name="Yang X."/>
            <person name="Wang Z."/>
            <person name="Zhang L."/>
            <person name="Hao G."/>
            <person name="Liu J."/>
            <person name="Yang Y."/>
        </authorList>
    </citation>
    <scope>NUCLEOTIDE SEQUENCE [LARGE SCALE GENOMIC DNA]</scope>
    <source>
        <strain evidence="2">Cfa_2016G</strain>
        <tissue evidence="2">Leaf</tissue>
    </source>
</reference>
<feature type="compositionally biased region" description="Polar residues" evidence="1">
    <location>
        <begin position="295"/>
        <end position="308"/>
    </location>
</feature>
<organism evidence="2 3">
    <name type="scientific">Carpinus fangiana</name>
    <dbReference type="NCBI Taxonomy" id="176857"/>
    <lineage>
        <taxon>Eukaryota</taxon>
        <taxon>Viridiplantae</taxon>
        <taxon>Streptophyta</taxon>
        <taxon>Embryophyta</taxon>
        <taxon>Tracheophyta</taxon>
        <taxon>Spermatophyta</taxon>
        <taxon>Magnoliopsida</taxon>
        <taxon>eudicotyledons</taxon>
        <taxon>Gunneridae</taxon>
        <taxon>Pentapetalae</taxon>
        <taxon>rosids</taxon>
        <taxon>fabids</taxon>
        <taxon>Fagales</taxon>
        <taxon>Betulaceae</taxon>
        <taxon>Carpinus</taxon>
    </lineage>
</organism>
<evidence type="ECO:0000256" key="1">
    <source>
        <dbReference type="SAM" id="MobiDB-lite"/>
    </source>
</evidence>